<keyword evidence="7" id="KW-1185">Reference proteome</keyword>
<name>A0A9Q5HXN6_SANBA</name>
<comment type="caution">
    <text evidence="6">The sequence shown here is derived from an EMBL/GenBank/DDBJ whole genome shotgun (WGS) entry which is preliminary data.</text>
</comment>
<dbReference type="OrthoDB" id="1924577at2759"/>
<feature type="compositionally biased region" description="Basic and acidic residues" evidence="4">
    <location>
        <begin position="542"/>
        <end position="557"/>
    </location>
</feature>
<dbReference type="AlphaFoldDB" id="A0A9Q5HXN6"/>
<evidence type="ECO:0000313" key="6">
    <source>
        <dbReference type="EMBL" id="OCB87764.1"/>
    </source>
</evidence>
<feature type="domain" description="Sas10 C-terminal" evidence="5">
    <location>
        <begin position="616"/>
        <end position="690"/>
    </location>
</feature>
<dbReference type="Proteomes" id="UP000757232">
    <property type="component" value="Unassembled WGS sequence"/>
</dbReference>
<dbReference type="EMBL" id="LNZH02000188">
    <property type="protein sequence ID" value="OCB87764.1"/>
    <property type="molecule type" value="Genomic_DNA"/>
</dbReference>
<dbReference type="GO" id="GO:0032040">
    <property type="term" value="C:small-subunit processome"/>
    <property type="evidence" value="ECO:0007669"/>
    <property type="project" value="TreeGrafter"/>
</dbReference>
<feature type="compositionally biased region" description="Basic residues" evidence="4">
    <location>
        <begin position="632"/>
        <end position="656"/>
    </location>
</feature>
<feature type="compositionally biased region" description="Acidic residues" evidence="4">
    <location>
        <begin position="72"/>
        <end position="93"/>
    </location>
</feature>
<reference evidence="6" key="1">
    <citation type="submission" date="2016-06" db="EMBL/GenBank/DDBJ databases">
        <title>Draft Genome sequence of the fungus Inonotus baumii.</title>
        <authorList>
            <person name="Zhu H."/>
            <person name="Lin W."/>
        </authorList>
    </citation>
    <scope>NUCLEOTIDE SEQUENCE</scope>
    <source>
        <strain evidence="6">821</strain>
    </source>
</reference>
<gene>
    <name evidence="6" type="ORF">A7U60_g5087</name>
</gene>
<feature type="compositionally biased region" description="Acidic residues" evidence="4">
    <location>
        <begin position="532"/>
        <end position="541"/>
    </location>
</feature>
<evidence type="ECO:0000256" key="2">
    <source>
        <dbReference type="ARBA" id="ARBA00010979"/>
    </source>
</evidence>
<feature type="compositionally biased region" description="Basic and acidic residues" evidence="4">
    <location>
        <begin position="404"/>
        <end position="413"/>
    </location>
</feature>
<feature type="compositionally biased region" description="Acidic residues" evidence="4">
    <location>
        <begin position="568"/>
        <end position="577"/>
    </location>
</feature>
<evidence type="ECO:0000256" key="1">
    <source>
        <dbReference type="ARBA" id="ARBA00004123"/>
    </source>
</evidence>
<feature type="compositionally biased region" description="Acidic residues" evidence="4">
    <location>
        <begin position="121"/>
        <end position="135"/>
    </location>
</feature>
<dbReference type="PANTHER" id="PTHR13237">
    <property type="entry name" value="SOMETHING ABOUT SILENCING PROTEIN 10-RELATED"/>
    <property type="match status" value="1"/>
</dbReference>
<feature type="region of interest" description="Disordered" evidence="4">
    <location>
        <begin position="381"/>
        <end position="656"/>
    </location>
</feature>
<protein>
    <recommendedName>
        <fullName evidence="5">Sas10 C-terminal domain-containing protein</fullName>
    </recommendedName>
</protein>
<dbReference type="GO" id="GO:0000462">
    <property type="term" value="P:maturation of SSU-rRNA from tricistronic rRNA transcript (SSU-rRNA, 5.8S rRNA, LSU-rRNA)"/>
    <property type="evidence" value="ECO:0007669"/>
    <property type="project" value="TreeGrafter"/>
</dbReference>
<dbReference type="Pfam" id="PF09368">
    <property type="entry name" value="Sas10"/>
    <property type="match status" value="1"/>
</dbReference>
<feature type="compositionally biased region" description="Low complexity" evidence="4">
    <location>
        <begin position="612"/>
        <end position="624"/>
    </location>
</feature>
<evidence type="ECO:0000259" key="5">
    <source>
        <dbReference type="Pfam" id="PF09368"/>
    </source>
</evidence>
<feature type="compositionally biased region" description="Basic residues" evidence="4">
    <location>
        <begin position="98"/>
        <end position="116"/>
    </location>
</feature>
<organism evidence="6 7">
    <name type="scientific">Sanghuangporus baumii</name>
    <name type="common">Phellinus baumii</name>
    <dbReference type="NCBI Taxonomy" id="108892"/>
    <lineage>
        <taxon>Eukaryota</taxon>
        <taxon>Fungi</taxon>
        <taxon>Dikarya</taxon>
        <taxon>Basidiomycota</taxon>
        <taxon>Agaricomycotina</taxon>
        <taxon>Agaricomycetes</taxon>
        <taxon>Hymenochaetales</taxon>
        <taxon>Hymenochaetaceae</taxon>
        <taxon>Sanghuangporus</taxon>
    </lineage>
</organism>
<accession>A0A9Q5HXN6</accession>
<proteinExistence type="inferred from homology"/>
<feature type="region of interest" description="Disordered" evidence="4">
    <location>
        <begin position="331"/>
        <end position="355"/>
    </location>
</feature>
<sequence>MPRRGPSRSNALKSKGKKGRSIQKWNTRDDIPLDEVDQFHEQRDKIFLEGEGAAQDSDYDEDEVFALKGLDESSEEESKIEEDEDDDKPEETEELKPPKKHKSKESKKKREGKKTRRPAESSEEQSDEEEEEEESWGTKKSAYYSSNATQIESDDDEAREMEEQEARRLQAKLRAPMREEDFGYSEALQNASSVDLKPVDDFWKPEKSVHATAVGADKVSILRHLQRTNPEALALAFEWEDVARSVIKTEKKLSEIPDNKENKALGLVHLHHQTLLTYASLLAFYLHLRASEKYATHPELLRQHPILKRLLTLKQSLITFEELDFVMSDSEDASDLDSEDEFGSDESELDDDDEFDRLDMWSTSKKLGLEAGELEDLLAQAYSSNPPPAGKKLPKVKLRVNPSKTDEKPQEPPKKKRKGLNGTAVTKPKVTFDVEEPSLPSKDATPSESRKSGDTARSFGFGEATSLDEADLEDKKVRRKALQFHTAKIESASARRKGARTAIGGDDDVPYRERNKEKEMKKLARAAKLGEGGEDLDDAEPEGVHEQQLRKRGRDEASGDTEGAGGGAEDDDDDDDGYYSLVKKQKKAKQAEKKAQYDAMKAANRAEIPDDAQGQQGQRAASRAILSNKGLTPKRSKSVRNPRVKKRQKFEKAKKKLASQKAVYKGGIGDPAKYGGETSGISKVVKSVRL</sequence>
<feature type="compositionally biased region" description="Acidic residues" evidence="4">
    <location>
        <begin position="152"/>
        <end position="163"/>
    </location>
</feature>
<evidence type="ECO:0000313" key="7">
    <source>
        <dbReference type="Proteomes" id="UP000757232"/>
    </source>
</evidence>
<comment type="similarity">
    <text evidence="2">Belongs to the SAS10 family.</text>
</comment>
<dbReference type="PANTHER" id="PTHR13237:SF8">
    <property type="entry name" value="SOMETHING ABOUT SILENCING PROTEIN 10"/>
    <property type="match status" value="1"/>
</dbReference>
<evidence type="ECO:0000256" key="3">
    <source>
        <dbReference type="ARBA" id="ARBA00023242"/>
    </source>
</evidence>
<comment type="subcellular location">
    <subcellularLocation>
        <location evidence="1">Nucleus</location>
    </subcellularLocation>
</comment>
<feature type="compositionally biased region" description="Basic and acidic residues" evidence="4">
    <location>
        <begin position="509"/>
        <end position="522"/>
    </location>
</feature>
<evidence type="ECO:0000256" key="4">
    <source>
        <dbReference type="SAM" id="MobiDB-lite"/>
    </source>
</evidence>
<feature type="region of interest" description="Disordered" evidence="4">
    <location>
        <begin position="1"/>
        <end position="167"/>
    </location>
</feature>
<keyword evidence="3" id="KW-0539">Nucleus</keyword>
<dbReference type="InterPro" id="IPR018972">
    <property type="entry name" value="Sas10_C_dom"/>
</dbReference>
<feature type="compositionally biased region" description="Basic and acidic residues" evidence="4">
    <location>
        <begin position="26"/>
        <end position="48"/>
    </location>
</feature>